<comment type="function">
    <text evidence="2">Catalyzes the sequential condensation of isopentenyl diphosphate (IPP) with geranylgeranyl diphosphate (GGPP) to yield (2Z,6Z,10Z,14Z,18Z,22Z,26Z,30E,34E,38E)-undecaprenyl diphosphate (tritrans,heptacis-UPP). It is probably the precursor of glycosyl carrier lipids.</text>
</comment>
<dbReference type="PANTHER" id="PTHR10291">
    <property type="entry name" value="DEHYDRODOLICHYL DIPHOSPHATE SYNTHASE FAMILY MEMBER"/>
    <property type="match status" value="1"/>
</dbReference>
<gene>
    <name evidence="2" type="primary">uppS</name>
    <name evidence="3" type="ORF">NEF87_003594</name>
</gene>
<dbReference type="CDD" id="cd00475">
    <property type="entry name" value="Cis_IPPS"/>
    <property type="match status" value="1"/>
</dbReference>
<dbReference type="InterPro" id="IPR036424">
    <property type="entry name" value="UPP_synth-like_sf"/>
</dbReference>
<feature type="binding site" evidence="2">
    <location>
        <begin position="31"/>
        <end position="34"/>
    </location>
    <ligand>
        <name>substrate</name>
    </ligand>
</feature>
<dbReference type="HAMAP" id="MF_01139">
    <property type="entry name" value="ISPT"/>
    <property type="match status" value="1"/>
</dbReference>
<reference evidence="3" key="1">
    <citation type="submission" date="2022-09" db="EMBL/GenBank/DDBJ databases">
        <title>Actin cytoskeleton and complex cell architecture in an #Asgard archaeon.</title>
        <authorList>
            <person name="Ponce Toledo R.I."/>
            <person name="Schleper C."/>
            <person name="Rodrigues Oliveira T."/>
            <person name="Wollweber F."/>
            <person name="Xu J."/>
            <person name="Rittmann S."/>
            <person name="Klingl A."/>
            <person name="Pilhofer M."/>
        </authorList>
    </citation>
    <scope>NUCLEOTIDE SEQUENCE</scope>
    <source>
        <strain evidence="3">B-35</strain>
    </source>
</reference>
<proteinExistence type="inferred from homology"/>
<comment type="catalytic activity">
    <reaction evidence="2">
        <text>geranylgeranyl diphosphate + 7 isopentenyl diphosphate = tri-trans,hepta-cis-undecaprenyl diphosphate + 7 diphosphate</text>
        <dbReference type="Rhea" id="RHEA:27622"/>
        <dbReference type="ChEBI" id="CHEBI:33019"/>
        <dbReference type="ChEBI" id="CHEBI:57533"/>
        <dbReference type="ChEBI" id="CHEBI:60388"/>
        <dbReference type="ChEBI" id="CHEBI:128769"/>
        <dbReference type="EC" id="2.5.1.89"/>
    </reaction>
</comment>
<protein>
    <recommendedName>
        <fullName evidence="2">Tritrans,polycis-undecaprenyl-diphosphate synthase (geranylgeranyl-diphosphate specific)</fullName>
        <ecNumber evidence="2">2.5.1.89</ecNumber>
    </recommendedName>
    <alternativeName>
        <fullName evidence="2">Undecaprenyl diphosphate synthase</fullName>
        <shortName evidence="2">UDS</shortName>
    </alternativeName>
    <alternativeName>
        <fullName evidence="2">Undecaprenyl pyrophosphate synthase</fullName>
        <shortName evidence="2">UPP synthase</shortName>
    </alternativeName>
</protein>
<feature type="binding site" evidence="2">
    <location>
        <position position="219"/>
    </location>
    <ligand>
        <name>Mg(2+)</name>
        <dbReference type="ChEBI" id="CHEBI:18420"/>
    </ligand>
</feature>
<comment type="caution">
    <text evidence="2">Lacks conserved residue(s) required for the propagation of feature annotation.</text>
</comment>
<comment type="subunit">
    <text evidence="2">Homodimer.</text>
</comment>
<dbReference type="PANTHER" id="PTHR10291:SF43">
    <property type="entry name" value="DEHYDRODOLICHYL DIPHOSPHATE SYNTHASE COMPLEX SUBUNIT DHDDS"/>
    <property type="match status" value="1"/>
</dbReference>
<organism evidence="3 4">
    <name type="scientific">Candidatus Lokiarchaeum ossiferum</name>
    <dbReference type="NCBI Taxonomy" id="2951803"/>
    <lineage>
        <taxon>Archaea</taxon>
        <taxon>Promethearchaeati</taxon>
        <taxon>Promethearchaeota</taxon>
        <taxon>Promethearchaeia</taxon>
        <taxon>Promethearchaeales</taxon>
        <taxon>Promethearchaeaceae</taxon>
        <taxon>Candidatus Lokiarchaeum</taxon>
    </lineage>
</organism>
<dbReference type="NCBIfam" id="TIGR00055">
    <property type="entry name" value="uppS"/>
    <property type="match status" value="1"/>
</dbReference>
<evidence type="ECO:0000256" key="1">
    <source>
        <dbReference type="ARBA" id="ARBA00022679"/>
    </source>
</evidence>
<keyword evidence="2" id="KW-0460">Magnesium</keyword>
<dbReference type="Proteomes" id="UP001208689">
    <property type="component" value="Chromosome"/>
</dbReference>
<dbReference type="EC" id="2.5.1.89" evidence="2"/>
<dbReference type="EMBL" id="CP104013">
    <property type="protein sequence ID" value="UYP47309.1"/>
    <property type="molecule type" value="Genomic_DNA"/>
</dbReference>
<evidence type="ECO:0000256" key="2">
    <source>
        <dbReference type="HAMAP-Rule" id="MF_01139"/>
    </source>
</evidence>
<sequence length="251" mass="29357">MDDLEQITSLVQLKEMYRNKLPNHVGLILDGNRRWIKQQGLVDTLKGHKAGYKTLRKILYPFFEAGVTYLSIYALSSENIRKRSAKEVKYLFKLLLTGIEDVLKEPLIHEKRVQVKVIGRLHELPEDIQHAIEHMNQATAHYNGCFINVCINYDGQEEIVDAVKSIVSKGLPVEKINKQVLKEHLYTNKFPEADYIIRTGMDDGARISGFLVWDSSYAEYRFRNELWPEYNEKMLLEDLIEYVKRNRRKGK</sequence>
<feature type="binding site" evidence="2">
    <location>
        <position position="30"/>
    </location>
    <ligand>
        <name>Mg(2+)</name>
        <dbReference type="ChEBI" id="CHEBI:18420"/>
    </ligand>
</feature>
<name>A0ABY6HXZ5_9ARCH</name>
<dbReference type="SUPFAM" id="SSF64005">
    <property type="entry name" value="Undecaprenyl diphosphate synthase"/>
    <property type="match status" value="1"/>
</dbReference>
<accession>A0ABY6HXZ5</accession>
<keyword evidence="1 2" id="KW-0808">Transferase</keyword>
<dbReference type="InterPro" id="IPR001441">
    <property type="entry name" value="UPP_synth-like"/>
</dbReference>
<comment type="similarity">
    <text evidence="2">Belongs to the UPP synthase family.</text>
</comment>
<keyword evidence="2" id="KW-0479">Metal-binding</keyword>
<dbReference type="Gene3D" id="3.40.1180.10">
    <property type="entry name" value="Decaprenyl diphosphate synthase-like"/>
    <property type="match status" value="1"/>
</dbReference>
<evidence type="ECO:0000313" key="4">
    <source>
        <dbReference type="Proteomes" id="UP001208689"/>
    </source>
</evidence>
<feature type="binding site" evidence="2">
    <location>
        <position position="83"/>
    </location>
    <ligand>
        <name>substrate</name>
    </ligand>
</feature>
<feature type="binding site" evidence="2">
    <location>
        <begin position="206"/>
        <end position="208"/>
    </location>
    <ligand>
        <name>substrate</name>
    </ligand>
</feature>
<feature type="binding site" evidence="2">
    <location>
        <position position="48"/>
    </location>
    <ligand>
        <name>substrate</name>
    </ligand>
</feature>
<keyword evidence="4" id="KW-1185">Reference proteome</keyword>
<dbReference type="GO" id="GO:0016740">
    <property type="term" value="F:transferase activity"/>
    <property type="evidence" value="ECO:0007669"/>
    <property type="project" value="UniProtKB-KW"/>
</dbReference>
<evidence type="ECO:0000313" key="3">
    <source>
        <dbReference type="EMBL" id="UYP47309.1"/>
    </source>
</evidence>
<feature type="binding site" evidence="2">
    <location>
        <begin position="76"/>
        <end position="78"/>
    </location>
    <ligand>
        <name>substrate</name>
    </ligand>
</feature>
<comment type="cofactor">
    <cofactor evidence="2">
        <name>Mg(2+)</name>
        <dbReference type="ChEBI" id="CHEBI:18420"/>
    </cofactor>
    <text evidence="2">Binds 2 magnesium ions per subunit.</text>
</comment>
<feature type="active site" description="Proton acceptor" evidence="2">
    <location>
        <position position="79"/>
    </location>
</feature>
<feature type="binding site" evidence="2">
    <location>
        <position position="198"/>
    </location>
    <ligand>
        <name>substrate</name>
    </ligand>
</feature>
<feature type="active site" evidence="2">
    <location>
        <position position="30"/>
    </location>
</feature>
<dbReference type="Pfam" id="PF01255">
    <property type="entry name" value="Prenyltransf"/>
    <property type="match status" value="1"/>
</dbReference>
<feature type="binding site" evidence="2">
    <location>
        <position position="35"/>
    </location>
    <ligand>
        <name>substrate</name>
    </ligand>
</feature>